<sequence length="531" mass="57812">MMASIGVLAPPSSPPLSPTLTEDSSAPPSPRDDIFIPDDRVSHELPLLDPFSGSVKADRPHPSYEKKSIATPPDTPNSSASTAESAEQRRDESPLSRIRFSGSHVRMSEPLWTPEESRENAGWEQTFSTIFAIDNATGMEEDGLGTQVLRSGRHIVIDRSNQGLTFVPPSIADLSNLVKLSEREDEAAAAVPKKPVQRTLARSATAPPTRSLFARADALAKVTSANAKLFSGSGPEHEIRLFLRGNAIRFLPNELFTLSNLTVLTLSNNVLEILPPEIVHLANLKELNVANNKLRYLPAEIITMEIDKLTVQPNPWLPRPQCPSSKTCDSSHIASPTTALIGRFVPLAELALRRLFAPAHELGYCSPLDEEGRQPLLHALYGTPLPPEFSSLLPPPITAVFDACAPGSIPQPVMKARKPPKLVQLPRPTKDLGDVCRYWEGVTGVGVCPSPRHLESRAEGYQKPVFVHPAEERYTWQRTAGKHALGGVVCFLWRGCLEGCLDFLDEEDSAAAAEDVDMDSGFGGFRAVSFA</sequence>
<feature type="region of interest" description="Disordered" evidence="3">
    <location>
        <begin position="1"/>
        <end position="99"/>
    </location>
</feature>
<dbReference type="AlphaFoldDB" id="A0A5C3N4A0"/>
<dbReference type="STRING" id="5364.A0A5C3N4A0"/>
<evidence type="ECO:0000256" key="2">
    <source>
        <dbReference type="ARBA" id="ARBA00022737"/>
    </source>
</evidence>
<evidence type="ECO:0008006" key="6">
    <source>
        <dbReference type="Google" id="ProtNLM"/>
    </source>
</evidence>
<evidence type="ECO:0000256" key="3">
    <source>
        <dbReference type="SAM" id="MobiDB-lite"/>
    </source>
</evidence>
<dbReference type="EMBL" id="ML213510">
    <property type="protein sequence ID" value="TFK52083.1"/>
    <property type="molecule type" value="Genomic_DNA"/>
</dbReference>
<dbReference type="Gene3D" id="3.80.10.10">
    <property type="entry name" value="Ribonuclease Inhibitor"/>
    <property type="match status" value="1"/>
</dbReference>
<dbReference type="PANTHER" id="PTHR48051:SF1">
    <property type="entry name" value="RAS SUPPRESSOR PROTEIN 1"/>
    <property type="match status" value="1"/>
</dbReference>
<accession>A0A5C3N4A0</accession>
<gene>
    <name evidence="4" type="ORF">OE88DRAFT_1503689</name>
</gene>
<evidence type="ECO:0000313" key="4">
    <source>
        <dbReference type="EMBL" id="TFK52083.1"/>
    </source>
</evidence>
<dbReference type="SUPFAM" id="SSF52075">
    <property type="entry name" value="Outer arm dynein light chain 1"/>
    <property type="match status" value="1"/>
</dbReference>
<reference evidence="4 5" key="1">
    <citation type="journal article" date="2019" name="Nat. Ecol. Evol.">
        <title>Megaphylogeny resolves global patterns of mushroom evolution.</title>
        <authorList>
            <person name="Varga T."/>
            <person name="Krizsan K."/>
            <person name="Foldi C."/>
            <person name="Dima B."/>
            <person name="Sanchez-Garcia M."/>
            <person name="Sanchez-Ramirez S."/>
            <person name="Szollosi G.J."/>
            <person name="Szarkandi J.G."/>
            <person name="Papp V."/>
            <person name="Albert L."/>
            <person name="Andreopoulos W."/>
            <person name="Angelini C."/>
            <person name="Antonin V."/>
            <person name="Barry K.W."/>
            <person name="Bougher N.L."/>
            <person name="Buchanan P."/>
            <person name="Buyck B."/>
            <person name="Bense V."/>
            <person name="Catcheside P."/>
            <person name="Chovatia M."/>
            <person name="Cooper J."/>
            <person name="Damon W."/>
            <person name="Desjardin D."/>
            <person name="Finy P."/>
            <person name="Geml J."/>
            <person name="Haridas S."/>
            <person name="Hughes K."/>
            <person name="Justo A."/>
            <person name="Karasinski D."/>
            <person name="Kautmanova I."/>
            <person name="Kiss B."/>
            <person name="Kocsube S."/>
            <person name="Kotiranta H."/>
            <person name="LaButti K.M."/>
            <person name="Lechner B.E."/>
            <person name="Liimatainen K."/>
            <person name="Lipzen A."/>
            <person name="Lukacs Z."/>
            <person name="Mihaltcheva S."/>
            <person name="Morgado L.N."/>
            <person name="Niskanen T."/>
            <person name="Noordeloos M.E."/>
            <person name="Ohm R.A."/>
            <person name="Ortiz-Santana B."/>
            <person name="Ovrebo C."/>
            <person name="Racz N."/>
            <person name="Riley R."/>
            <person name="Savchenko A."/>
            <person name="Shiryaev A."/>
            <person name="Soop K."/>
            <person name="Spirin V."/>
            <person name="Szebenyi C."/>
            <person name="Tomsovsky M."/>
            <person name="Tulloss R.E."/>
            <person name="Uehling J."/>
            <person name="Grigoriev I.V."/>
            <person name="Vagvolgyi C."/>
            <person name="Papp T."/>
            <person name="Martin F.M."/>
            <person name="Miettinen O."/>
            <person name="Hibbett D.S."/>
            <person name="Nagy L.G."/>
        </authorList>
    </citation>
    <scope>NUCLEOTIDE SEQUENCE [LARGE SCALE GENOMIC DNA]</scope>
    <source>
        <strain evidence="4 5">OMC1185</strain>
    </source>
</reference>
<feature type="compositionally biased region" description="Basic and acidic residues" evidence="3">
    <location>
        <begin position="56"/>
        <end position="68"/>
    </location>
</feature>
<name>A0A5C3N4A0_9AGAM</name>
<organism evidence="4 5">
    <name type="scientific">Heliocybe sulcata</name>
    <dbReference type="NCBI Taxonomy" id="5364"/>
    <lineage>
        <taxon>Eukaryota</taxon>
        <taxon>Fungi</taxon>
        <taxon>Dikarya</taxon>
        <taxon>Basidiomycota</taxon>
        <taxon>Agaricomycotina</taxon>
        <taxon>Agaricomycetes</taxon>
        <taxon>Gloeophyllales</taxon>
        <taxon>Gloeophyllaceae</taxon>
        <taxon>Heliocybe</taxon>
    </lineage>
</organism>
<dbReference type="InterPro" id="IPR032675">
    <property type="entry name" value="LRR_dom_sf"/>
</dbReference>
<dbReference type="GO" id="GO:0005737">
    <property type="term" value="C:cytoplasm"/>
    <property type="evidence" value="ECO:0007669"/>
    <property type="project" value="TreeGrafter"/>
</dbReference>
<feature type="compositionally biased region" description="Polar residues" evidence="3">
    <location>
        <begin position="76"/>
        <end position="85"/>
    </location>
</feature>
<dbReference type="SMART" id="SM00369">
    <property type="entry name" value="LRR_TYP"/>
    <property type="match status" value="2"/>
</dbReference>
<evidence type="ECO:0000256" key="1">
    <source>
        <dbReference type="ARBA" id="ARBA00022614"/>
    </source>
</evidence>
<dbReference type="Proteomes" id="UP000305948">
    <property type="component" value="Unassembled WGS sequence"/>
</dbReference>
<dbReference type="Pfam" id="PF13855">
    <property type="entry name" value="LRR_8"/>
    <property type="match status" value="1"/>
</dbReference>
<dbReference type="PANTHER" id="PTHR48051">
    <property type="match status" value="1"/>
</dbReference>
<evidence type="ECO:0000313" key="5">
    <source>
        <dbReference type="Proteomes" id="UP000305948"/>
    </source>
</evidence>
<keyword evidence="5" id="KW-1185">Reference proteome</keyword>
<dbReference type="InterPro" id="IPR003591">
    <property type="entry name" value="Leu-rich_rpt_typical-subtyp"/>
</dbReference>
<dbReference type="InterPro" id="IPR050216">
    <property type="entry name" value="LRR_domain-containing"/>
</dbReference>
<feature type="compositionally biased region" description="Basic and acidic residues" evidence="3">
    <location>
        <begin position="30"/>
        <end position="43"/>
    </location>
</feature>
<keyword evidence="1" id="KW-0433">Leucine-rich repeat</keyword>
<proteinExistence type="predicted"/>
<dbReference type="OrthoDB" id="660555at2759"/>
<keyword evidence="2" id="KW-0677">Repeat</keyword>
<dbReference type="InterPro" id="IPR001611">
    <property type="entry name" value="Leu-rich_rpt"/>
</dbReference>
<protein>
    <recommendedName>
        <fullName evidence="6">L domain-like protein</fullName>
    </recommendedName>
</protein>